<dbReference type="OrthoDB" id="27975at2759"/>
<feature type="region of interest" description="Disordered" evidence="1">
    <location>
        <begin position="577"/>
        <end position="598"/>
    </location>
</feature>
<dbReference type="GO" id="GO:0000785">
    <property type="term" value="C:chromatin"/>
    <property type="evidence" value="ECO:0007669"/>
    <property type="project" value="TreeGrafter"/>
</dbReference>
<proteinExistence type="predicted"/>
<dbReference type="EMBL" id="CP064815">
    <property type="protein sequence ID" value="QPG76740.1"/>
    <property type="molecule type" value="Genomic_DNA"/>
</dbReference>
<feature type="compositionally biased region" description="Basic residues" evidence="1">
    <location>
        <begin position="283"/>
        <end position="295"/>
    </location>
</feature>
<evidence type="ECO:0000256" key="1">
    <source>
        <dbReference type="SAM" id="MobiDB-lite"/>
    </source>
</evidence>
<evidence type="ECO:0008006" key="4">
    <source>
        <dbReference type="Google" id="ProtNLM"/>
    </source>
</evidence>
<reference evidence="2" key="1">
    <citation type="submission" date="2020-10" db="EMBL/GenBank/DDBJ databases">
        <authorList>
            <person name="Roach M.J.R."/>
        </authorList>
    </citation>
    <scope>NUCLEOTIDE SEQUENCE</scope>
    <source>
        <strain evidence="2">CBS 1945</strain>
    </source>
</reference>
<dbReference type="AlphaFoldDB" id="A0A875RQF0"/>
<dbReference type="Proteomes" id="UP000662931">
    <property type="component" value="Chromosome 4"/>
</dbReference>
<accession>A0A875RQF0</accession>
<evidence type="ECO:0000313" key="2">
    <source>
        <dbReference type="EMBL" id="QPG76740.1"/>
    </source>
</evidence>
<dbReference type="KEGG" id="bnn:FOA43_004134"/>
<dbReference type="GO" id="GO:0061665">
    <property type="term" value="F:SUMO ligase activity"/>
    <property type="evidence" value="ECO:0007669"/>
    <property type="project" value="TreeGrafter"/>
</dbReference>
<gene>
    <name evidence="2" type="ORF">FOA43_004134</name>
</gene>
<organism evidence="2 3">
    <name type="scientific">Eeniella nana</name>
    <name type="common">Yeast</name>
    <name type="synonym">Brettanomyces nanus</name>
    <dbReference type="NCBI Taxonomy" id="13502"/>
    <lineage>
        <taxon>Eukaryota</taxon>
        <taxon>Fungi</taxon>
        <taxon>Dikarya</taxon>
        <taxon>Ascomycota</taxon>
        <taxon>Saccharomycotina</taxon>
        <taxon>Pichiomycetes</taxon>
        <taxon>Pichiales</taxon>
        <taxon>Pichiaceae</taxon>
        <taxon>Brettanomyces</taxon>
    </lineage>
</organism>
<dbReference type="Gene3D" id="3.30.40.10">
    <property type="entry name" value="Zinc/RING finger domain, C3HC4 (zinc finger)"/>
    <property type="match status" value="1"/>
</dbReference>
<feature type="compositionally biased region" description="Low complexity" evidence="1">
    <location>
        <begin position="577"/>
        <end position="586"/>
    </location>
</feature>
<name>A0A875RQF0_EENNA</name>
<sequence length="691" mass="78542">MSTTLSEGMVSRESRKLTLRIPRLRAERVSSRSHSHLVRVERSGTKSASEVYLKIHITMNSLRQKDEQITNNITYGEHDLGSVGTVTNGEDKSGPEVSWESNKKQFYLILKMPQLKNLFERDSEGKEIETFDESSDRQLIERYAMYLIVGVNMLLQNTSLVKEIRWALQSLHNRLGMEVSSMPLSKLRLFVDRLQRYLIQLRKVIDEHDGDLQPNSLDTVRLAVTPSRTDPVAQELQEAPIHSVTSTLLSSPAKAAALPEPSATPTNIAISSSAAVKVEPPKPKKKRKPRRRKPKMPYQRYHFPIPVEDFTTFSSLAERTENDDDLLEESMVMSLLDPISGSRFVTPLRTRFCSHIECFDMSSFIVMHKLRPFKVGIRRERPLPNGKPNVAAIFRDTKRTPLNPSIHNQRTPEFEYRSRYKSNNDNGKYNNELEFFCCPICRLEFSIKVPGDVYVVGDLVDLLFYLEQAGKSEAERVEINNDGSWAAILDEEEVKEEDTKVVEIDLDAEPDEQGEAVVKKADNYGVSDNSDTEVVSSDFDDSWDEEFRELDKMLDSSVEPDNISSPAIMDQNRHVLSQSTQPFSSLPLPPPPVSAPPSLSADTGDIRGLLNQRSRLQLLERQGYISPRTFFPSRISPAERYRAYKEADSRFQGNGALRHYNSYGQRTQSQDSIEPVFFTGNGIEDDPFVID</sequence>
<dbReference type="RefSeq" id="XP_038780305.1">
    <property type="nucleotide sequence ID" value="XM_038924377.1"/>
</dbReference>
<dbReference type="GeneID" id="62197534"/>
<dbReference type="InterPro" id="IPR013083">
    <property type="entry name" value="Znf_RING/FYVE/PHD"/>
</dbReference>
<evidence type="ECO:0000313" key="3">
    <source>
        <dbReference type="Proteomes" id="UP000662931"/>
    </source>
</evidence>
<keyword evidence="3" id="KW-1185">Reference proteome</keyword>
<dbReference type="GO" id="GO:0016925">
    <property type="term" value="P:protein sumoylation"/>
    <property type="evidence" value="ECO:0007669"/>
    <property type="project" value="TreeGrafter"/>
</dbReference>
<dbReference type="PANTHER" id="PTHR10782:SF4">
    <property type="entry name" value="TONALLI, ISOFORM E"/>
    <property type="match status" value="1"/>
</dbReference>
<protein>
    <recommendedName>
        <fullName evidence="4">SP-RING-type domain-containing protein</fullName>
    </recommendedName>
</protein>
<feature type="region of interest" description="Disordered" evidence="1">
    <location>
        <begin position="275"/>
        <end position="297"/>
    </location>
</feature>
<dbReference type="PANTHER" id="PTHR10782">
    <property type="entry name" value="ZINC FINGER MIZ DOMAIN-CONTAINING PROTEIN"/>
    <property type="match status" value="1"/>
</dbReference>